<protein>
    <submittedName>
        <fullName evidence="1">Uncharacterized protein</fullName>
    </submittedName>
</protein>
<dbReference type="EMBL" id="UINC01137641">
    <property type="protein sequence ID" value="SVD23099.1"/>
    <property type="molecule type" value="Genomic_DNA"/>
</dbReference>
<gene>
    <name evidence="1" type="ORF">METZ01_LOCUS375953</name>
</gene>
<reference evidence="1" key="1">
    <citation type="submission" date="2018-05" db="EMBL/GenBank/DDBJ databases">
        <authorList>
            <person name="Lanie J.A."/>
            <person name="Ng W.-L."/>
            <person name="Kazmierczak K.M."/>
            <person name="Andrzejewski T.M."/>
            <person name="Davidsen T.M."/>
            <person name="Wayne K.J."/>
            <person name="Tettelin H."/>
            <person name="Glass J.I."/>
            <person name="Rusch D."/>
            <person name="Podicherti R."/>
            <person name="Tsui H.-C.T."/>
            <person name="Winkler M.E."/>
        </authorList>
    </citation>
    <scope>NUCLEOTIDE SEQUENCE</scope>
</reference>
<feature type="non-terminal residue" evidence="1">
    <location>
        <position position="133"/>
    </location>
</feature>
<proteinExistence type="predicted"/>
<dbReference type="AlphaFoldDB" id="A0A382TLX3"/>
<evidence type="ECO:0000313" key="1">
    <source>
        <dbReference type="EMBL" id="SVD23099.1"/>
    </source>
</evidence>
<organism evidence="1">
    <name type="scientific">marine metagenome</name>
    <dbReference type="NCBI Taxonomy" id="408172"/>
    <lineage>
        <taxon>unclassified sequences</taxon>
        <taxon>metagenomes</taxon>
        <taxon>ecological metagenomes</taxon>
    </lineage>
</organism>
<feature type="non-terminal residue" evidence="1">
    <location>
        <position position="1"/>
    </location>
</feature>
<sequence length="133" mass="15925">MRMNKNKQYVVSEQDIVTGWLSGSNVTDVVVEDTKPINIYNEWCQTFDLDQFIDAKIENNTDTYVEDCLRKWNMPDNYMNINIHEWLMKQCTTAQQRDRVYTELLEYEKRGMIIVLKFLLYLVDTCEKHDIVL</sequence>
<accession>A0A382TLX3</accession>
<name>A0A382TLX3_9ZZZZ</name>